<evidence type="ECO:0000313" key="3">
    <source>
        <dbReference type="Proteomes" id="UP000182944"/>
    </source>
</evidence>
<dbReference type="STRING" id="1545044.SAMN05444276_10974"/>
<evidence type="ECO:0000313" key="2">
    <source>
        <dbReference type="EMBL" id="SDX56962.1"/>
    </source>
</evidence>
<organism evidence="2 3">
    <name type="scientific">Paracoccus sanguinis</name>
    <dbReference type="NCBI Taxonomy" id="1545044"/>
    <lineage>
        <taxon>Bacteria</taxon>
        <taxon>Pseudomonadati</taxon>
        <taxon>Pseudomonadota</taxon>
        <taxon>Alphaproteobacteria</taxon>
        <taxon>Rhodobacterales</taxon>
        <taxon>Paracoccaceae</taxon>
        <taxon>Paracoccus</taxon>
    </lineage>
</organism>
<keyword evidence="3" id="KW-1185">Reference proteome</keyword>
<sequence>MTQSRALSLVEAAANVLVGYVLAVITQIVLFPLFGWNPTLAQNMRIGLAFAGVSLARGYLLRRLFERLRDASRSGDRAGHGEPARTHR</sequence>
<accession>A0A1H3CRU8</accession>
<dbReference type="RefSeq" id="WP_074827054.1">
    <property type="nucleotide sequence ID" value="NZ_FNNA01000009.1"/>
</dbReference>
<dbReference type="Proteomes" id="UP000182944">
    <property type="component" value="Unassembled WGS sequence"/>
</dbReference>
<dbReference type="InterPro" id="IPR055644">
    <property type="entry name" value="DUF7220"/>
</dbReference>
<name>A0A1H3CRU8_9RHOB</name>
<feature type="transmembrane region" description="Helical" evidence="1">
    <location>
        <begin position="12"/>
        <end position="34"/>
    </location>
</feature>
<keyword evidence="1" id="KW-0472">Membrane</keyword>
<proteinExistence type="predicted"/>
<evidence type="ECO:0000256" key="1">
    <source>
        <dbReference type="SAM" id="Phobius"/>
    </source>
</evidence>
<keyword evidence="1" id="KW-1133">Transmembrane helix</keyword>
<dbReference type="AlphaFoldDB" id="A0A1H3CRU8"/>
<feature type="transmembrane region" description="Helical" evidence="1">
    <location>
        <begin position="46"/>
        <end position="65"/>
    </location>
</feature>
<dbReference type="OrthoDB" id="7361160at2"/>
<gene>
    <name evidence="2" type="ORF">SAMN05444276_10974</name>
</gene>
<keyword evidence="1" id="KW-0812">Transmembrane</keyword>
<reference evidence="3" key="1">
    <citation type="submission" date="2016-10" db="EMBL/GenBank/DDBJ databases">
        <authorList>
            <person name="Varghese N."/>
            <person name="Submissions S."/>
        </authorList>
    </citation>
    <scope>NUCLEOTIDE SEQUENCE [LARGE SCALE GENOMIC DNA]</scope>
    <source>
        <strain evidence="3">DSM 29303</strain>
    </source>
</reference>
<dbReference type="EMBL" id="FNNA01000009">
    <property type="protein sequence ID" value="SDX56962.1"/>
    <property type="molecule type" value="Genomic_DNA"/>
</dbReference>
<protein>
    <submittedName>
        <fullName evidence="2">Uncharacterized protein</fullName>
    </submittedName>
</protein>
<dbReference type="Pfam" id="PF23858">
    <property type="entry name" value="DUF7220"/>
    <property type="match status" value="1"/>
</dbReference>